<dbReference type="PROSITE" id="PS51819">
    <property type="entry name" value="VOC"/>
    <property type="match status" value="1"/>
</dbReference>
<dbReference type="EMBL" id="AP025739">
    <property type="protein sequence ID" value="BDI33593.1"/>
    <property type="molecule type" value="Genomic_DNA"/>
</dbReference>
<dbReference type="InterPro" id="IPR029068">
    <property type="entry name" value="Glyas_Bleomycin-R_OHBP_Dase"/>
</dbReference>
<organism evidence="1 2">
    <name type="scientific">Capsulimonas corticalis</name>
    <dbReference type="NCBI Taxonomy" id="2219043"/>
    <lineage>
        <taxon>Bacteria</taxon>
        <taxon>Bacillati</taxon>
        <taxon>Armatimonadota</taxon>
        <taxon>Armatimonadia</taxon>
        <taxon>Capsulimonadales</taxon>
        <taxon>Capsulimonadaceae</taxon>
        <taxon>Capsulimonas</taxon>
    </lineage>
</organism>
<proteinExistence type="predicted"/>
<dbReference type="InterPro" id="IPR004360">
    <property type="entry name" value="Glyas_Fos-R_dOase_dom"/>
</dbReference>
<gene>
    <name evidence="1" type="ORF">CCAX7_56440</name>
</gene>
<evidence type="ECO:0000313" key="2">
    <source>
        <dbReference type="Proteomes" id="UP000287394"/>
    </source>
</evidence>
<keyword evidence="2" id="KW-1185">Reference proteome</keyword>
<dbReference type="PANTHER" id="PTHR33993">
    <property type="entry name" value="GLYOXALASE-RELATED"/>
    <property type="match status" value="1"/>
</dbReference>
<dbReference type="KEGG" id="ccot:CCAX7_56440"/>
<sequence length="131" mass="14900">MKRVTGIGGIFFKSKDPKALTDWYASHLGVPIGEHGEVMFQWRGAEHPAEEGVTVWAPFPEDTDYFEPTKAAFMVNYRVDDLDALLEALKAEGVEIDPKREDFDYGRFAWIIDPEGNRIELWEPPKGQQTA</sequence>
<dbReference type="RefSeq" id="WP_119323076.1">
    <property type="nucleotide sequence ID" value="NZ_AP025739.1"/>
</dbReference>
<accession>A0A402D0P5</accession>
<dbReference type="Pfam" id="PF00903">
    <property type="entry name" value="Glyoxalase"/>
    <property type="match status" value="1"/>
</dbReference>
<dbReference type="PANTHER" id="PTHR33993:SF5">
    <property type="entry name" value="GLYOXALASE"/>
    <property type="match status" value="1"/>
</dbReference>
<evidence type="ECO:0000313" key="1">
    <source>
        <dbReference type="EMBL" id="BDI33593.1"/>
    </source>
</evidence>
<name>A0A402D0P5_9BACT</name>
<dbReference type="SUPFAM" id="SSF54593">
    <property type="entry name" value="Glyoxalase/Bleomycin resistance protein/Dihydroxybiphenyl dioxygenase"/>
    <property type="match status" value="1"/>
</dbReference>
<dbReference type="Gene3D" id="3.10.180.10">
    <property type="entry name" value="2,3-Dihydroxybiphenyl 1,2-Dioxygenase, domain 1"/>
    <property type="match status" value="1"/>
</dbReference>
<dbReference type="OrthoDB" id="9799428at2"/>
<dbReference type="InterPro" id="IPR052164">
    <property type="entry name" value="Anthracycline_SecMetBiosynth"/>
</dbReference>
<dbReference type="Proteomes" id="UP000287394">
    <property type="component" value="Chromosome"/>
</dbReference>
<reference evidence="1 2" key="1">
    <citation type="journal article" date="2019" name="Int. J. Syst. Evol. Microbiol.">
        <title>Capsulimonas corticalis gen. nov., sp. nov., an aerobic capsulated bacterium, of a novel bacterial order, Capsulimonadales ord. nov., of the class Armatimonadia of the phylum Armatimonadetes.</title>
        <authorList>
            <person name="Li J."/>
            <person name="Kudo C."/>
            <person name="Tonouchi A."/>
        </authorList>
    </citation>
    <scope>NUCLEOTIDE SEQUENCE [LARGE SCALE GENOMIC DNA]</scope>
    <source>
        <strain evidence="1 2">AX-7</strain>
    </source>
</reference>
<dbReference type="AlphaFoldDB" id="A0A402D0P5"/>
<protein>
    <submittedName>
        <fullName evidence="1">Glyoxalase</fullName>
    </submittedName>
</protein>
<dbReference type="InterPro" id="IPR037523">
    <property type="entry name" value="VOC_core"/>
</dbReference>